<evidence type="ECO:0000256" key="1">
    <source>
        <dbReference type="ARBA" id="ARBA00006817"/>
    </source>
</evidence>
<evidence type="ECO:0000313" key="3">
    <source>
        <dbReference type="EMBL" id="AGZ43205.1"/>
    </source>
</evidence>
<organism evidence="3 4">
    <name type="scientific">Actinoplanes friuliensis DSM 7358</name>
    <dbReference type="NCBI Taxonomy" id="1246995"/>
    <lineage>
        <taxon>Bacteria</taxon>
        <taxon>Bacillati</taxon>
        <taxon>Actinomycetota</taxon>
        <taxon>Actinomycetes</taxon>
        <taxon>Micromonosporales</taxon>
        <taxon>Micromonosporaceae</taxon>
        <taxon>Actinoplanes</taxon>
    </lineage>
</organism>
<dbReference type="InterPro" id="IPR013538">
    <property type="entry name" value="ASHA1/2-like_C"/>
</dbReference>
<dbReference type="HOGENOM" id="CLU_108923_6_1_11"/>
<accession>U5W5E7</accession>
<reference evidence="3 4" key="1">
    <citation type="journal article" date="2014" name="J. Biotechnol.">
        <title>Complete genome sequence of the actinobacterium Actinoplanes friuliensis HAG 010964, producer of the lipopeptide antibiotic friulimycin.</title>
        <authorList>
            <person name="Ruckert C."/>
            <person name="Szczepanowski R."/>
            <person name="Albersmeier A."/>
            <person name="Goesmann A."/>
            <person name="Fischer N."/>
            <person name="Steinkamper A."/>
            <person name="Puhler A."/>
            <person name="Biener R."/>
            <person name="Schwartz D."/>
            <person name="Kalinowski J."/>
        </authorList>
    </citation>
    <scope>NUCLEOTIDE SEQUENCE [LARGE SCALE GENOMIC DNA]</scope>
    <source>
        <strain evidence="3 4">DSM 7358</strain>
    </source>
</reference>
<dbReference type="PATRIC" id="fig|1246995.3.peg.5003"/>
<evidence type="ECO:0000313" key="4">
    <source>
        <dbReference type="Proteomes" id="UP000017746"/>
    </source>
</evidence>
<dbReference type="AlphaFoldDB" id="U5W5E7"/>
<dbReference type="STRING" id="1246995.AFR_24695"/>
<dbReference type="Proteomes" id="UP000017746">
    <property type="component" value="Chromosome"/>
</dbReference>
<keyword evidence="4" id="KW-1185">Reference proteome</keyword>
<dbReference type="EMBL" id="CP006272">
    <property type="protein sequence ID" value="AGZ43205.1"/>
    <property type="molecule type" value="Genomic_DNA"/>
</dbReference>
<proteinExistence type="inferred from homology"/>
<sequence>MKTIAMSTPAPTELVMSRTFDAPKALVWAAHTEAEHLRHWWGRGNPLDVTIDFRVGGTWRFVETAGGTDHAFRGEFREITAPDTFTWTFEYEPMAGHVAVETYSFTEEDGKTTVTSTTQFTSQKDRDGMIQSGMEAGAEQSYAALDAYLVKLG</sequence>
<dbReference type="Pfam" id="PF08327">
    <property type="entry name" value="AHSA1"/>
    <property type="match status" value="1"/>
</dbReference>
<dbReference type="InterPro" id="IPR023393">
    <property type="entry name" value="START-like_dom_sf"/>
</dbReference>
<protein>
    <submittedName>
        <fullName evidence="3">Activator of HSP90 ATPase 1 family protein</fullName>
    </submittedName>
</protein>
<dbReference type="Gene3D" id="3.30.530.20">
    <property type="match status" value="1"/>
</dbReference>
<evidence type="ECO:0000259" key="2">
    <source>
        <dbReference type="Pfam" id="PF08327"/>
    </source>
</evidence>
<dbReference type="SUPFAM" id="SSF55961">
    <property type="entry name" value="Bet v1-like"/>
    <property type="match status" value="1"/>
</dbReference>
<name>U5W5E7_9ACTN</name>
<dbReference type="CDD" id="cd07826">
    <property type="entry name" value="SRPBCC_CalC_Aha1-like_9"/>
    <property type="match status" value="1"/>
</dbReference>
<feature type="domain" description="Activator of Hsp90 ATPase homologue 1/2-like C-terminal" evidence="2">
    <location>
        <begin position="21"/>
        <end position="149"/>
    </location>
</feature>
<gene>
    <name evidence="3" type="ORF">AFR_24695</name>
</gene>
<dbReference type="RefSeq" id="WP_023363795.1">
    <property type="nucleotide sequence ID" value="NC_022657.1"/>
</dbReference>
<comment type="similarity">
    <text evidence="1">Belongs to the AHA1 family.</text>
</comment>
<dbReference type="eggNOG" id="COG3832">
    <property type="taxonomic scope" value="Bacteria"/>
</dbReference>
<dbReference type="KEGG" id="afs:AFR_24695"/>